<evidence type="ECO:0000256" key="1">
    <source>
        <dbReference type="ARBA" id="ARBA00010203"/>
    </source>
</evidence>
<dbReference type="GO" id="GO:0008170">
    <property type="term" value="F:N-methyltransferase activity"/>
    <property type="evidence" value="ECO:0007669"/>
    <property type="project" value="InterPro"/>
</dbReference>
<evidence type="ECO:0000256" key="2">
    <source>
        <dbReference type="ARBA" id="ARBA00022603"/>
    </source>
</evidence>
<reference evidence="8 9" key="1">
    <citation type="submission" date="2015-03" db="EMBL/GenBank/DDBJ databases">
        <authorList>
            <consortium name="Pathogen Informatics"/>
        </authorList>
    </citation>
    <scope>NUCLEOTIDE SEQUENCE [LARGE SCALE GENOMIC DNA]</scope>
    <source>
        <strain evidence="8 9">SMRU737</strain>
    </source>
</reference>
<proteinExistence type="inferred from homology"/>
<dbReference type="GO" id="GO:0015667">
    <property type="term" value="F:site-specific DNA-methyltransferase (cytosine-N4-specific) activity"/>
    <property type="evidence" value="ECO:0007669"/>
    <property type="project" value="UniProtKB-EC"/>
</dbReference>
<sequence>MKTENKAYLGDSRAMEDVENDSVDLIITSPPYFNLVDYQHDDQIGLTETYKGYIQSLNSVWERCSKILKETGTICINICSSVEISRKNQNMYYDIKHEIEKFFAEHNFYIEGTIIWNLNNTSYIKNQVEKYPSSYSNNESLILNNYEYILIFKKKSEFIVWDRNIEGTKFIDCIWNIPWDYSTRPPAFPEQIVNQLIDIYSLEGDVVLDPFMGQATTSLCAFKKNRKFITYELNPTTYKLGLKKLNQVGALNVNR</sequence>
<evidence type="ECO:0000256" key="4">
    <source>
        <dbReference type="ARBA" id="ARBA00022691"/>
    </source>
</evidence>
<dbReference type="GO" id="GO:0003677">
    <property type="term" value="F:DNA binding"/>
    <property type="evidence" value="ECO:0007669"/>
    <property type="project" value="UniProtKB-KW"/>
</dbReference>
<dbReference type="InterPro" id="IPR017985">
    <property type="entry name" value="MeTrfase_CN4_CS"/>
</dbReference>
<dbReference type="AlphaFoldDB" id="A0A0T8TKH1"/>
<evidence type="ECO:0000256" key="6">
    <source>
        <dbReference type="ARBA" id="ARBA00023125"/>
    </source>
</evidence>
<dbReference type="Pfam" id="PF01555">
    <property type="entry name" value="N6_N4_Mtase"/>
    <property type="match status" value="1"/>
</dbReference>
<comment type="similarity">
    <text evidence="1">Belongs to the N(4)/N(6)-methyltransferase family. N(4) subfamily.</text>
</comment>
<keyword evidence="2 8" id="KW-0489">Methyltransferase</keyword>
<dbReference type="Gene3D" id="3.40.50.150">
    <property type="entry name" value="Vaccinia Virus protein VP39"/>
    <property type="match status" value="1"/>
</dbReference>
<dbReference type="SUPFAM" id="SSF53335">
    <property type="entry name" value="S-adenosyl-L-methionine-dependent methyltransferases"/>
    <property type="match status" value="1"/>
</dbReference>
<gene>
    <name evidence="8" type="primary">yhdJ</name>
    <name evidence="8" type="ORF">ERS020247_00601</name>
</gene>
<comment type="catalytic activity">
    <reaction evidence="7">
        <text>a 2'-deoxycytidine in DNA + S-adenosyl-L-methionine = an N(4)-methyl-2'-deoxycytidine in DNA + S-adenosyl-L-homocysteine + H(+)</text>
        <dbReference type="Rhea" id="RHEA:16857"/>
        <dbReference type="Rhea" id="RHEA-COMP:11369"/>
        <dbReference type="Rhea" id="RHEA-COMP:13674"/>
        <dbReference type="ChEBI" id="CHEBI:15378"/>
        <dbReference type="ChEBI" id="CHEBI:57856"/>
        <dbReference type="ChEBI" id="CHEBI:59789"/>
        <dbReference type="ChEBI" id="CHEBI:85452"/>
        <dbReference type="ChEBI" id="CHEBI:137933"/>
        <dbReference type="EC" id="2.1.1.113"/>
    </reaction>
</comment>
<evidence type="ECO:0000256" key="3">
    <source>
        <dbReference type="ARBA" id="ARBA00022679"/>
    </source>
</evidence>
<keyword evidence="5" id="KW-0680">Restriction system</keyword>
<keyword evidence="6" id="KW-0238">DNA-binding</keyword>
<keyword evidence="4" id="KW-0949">S-adenosyl-L-methionine</keyword>
<dbReference type="EMBL" id="CFGT01000003">
    <property type="protein sequence ID" value="CEY57861.1"/>
    <property type="molecule type" value="Genomic_DNA"/>
</dbReference>
<dbReference type="InterPro" id="IPR002941">
    <property type="entry name" value="DNA_methylase_N4/N6"/>
</dbReference>
<dbReference type="GO" id="GO:0032259">
    <property type="term" value="P:methylation"/>
    <property type="evidence" value="ECO:0007669"/>
    <property type="project" value="UniProtKB-KW"/>
</dbReference>
<dbReference type="InterPro" id="IPR001091">
    <property type="entry name" value="RM_Methyltransferase"/>
</dbReference>
<dbReference type="Proteomes" id="UP000048179">
    <property type="component" value="Unassembled WGS sequence"/>
</dbReference>
<dbReference type="PRINTS" id="PR00508">
    <property type="entry name" value="S21N4MTFRASE"/>
</dbReference>
<organism evidence="8 9">
    <name type="scientific">Streptococcus pseudopneumoniae</name>
    <dbReference type="NCBI Taxonomy" id="257758"/>
    <lineage>
        <taxon>Bacteria</taxon>
        <taxon>Bacillati</taxon>
        <taxon>Bacillota</taxon>
        <taxon>Bacilli</taxon>
        <taxon>Lactobacillales</taxon>
        <taxon>Streptococcaceae</taxon>
        <taxon>Streptococcus</taxon>
    </lineage>
</organism>
<dbReference type="RefSeq" id="WP_000846118.1">
    <property type="nucleotide sequence ID" value="NZ_CFGT01000003.1"/>
</dbReference>
<dbReference type="GO" id="GO:0009307">
    <property type="term" value="P:DNA restriction-modification system"/>
    <property type="evidence" value="ECO:0007669"/>
    <property type="project" value="UniProtKB-KW"/>
</dbReference>
<evidence type="ECO:0000313" key="8">
    <source>
        <dbReference type="EMBL" id="CEY57861.1"/>
    </source>
</evidence>
<dbReference type="GO" id="GO:0009007">
    <property type="term" value="F:site-specific DNA-methyltransferase (adenine-specific) activity"/>
    <property type="evidence" value="ECO:0007669"/>
    <property type="project" value="UniProtKB-EC"/>
</dbReference>
<name>A0A0T8TKH1_9STRE</name>
<dbReference type="InterPro" id="IPR029063">
    <property type="entry name" value="SAM-dependent_MTases_sf"/>
</dbReference>
<evidence type="ECO:0000256" key="5">
    <source>
        <dbReference type="ARBA" id="ARBA00022747"/>
    </source>
</evidence>
<evidence type="ECO:0000313" key="9">
    <source>
        <dbReference type="Proteomes" id="UP000048179"/>
    </source>
</evidence>
<dbReference type="EC" id="2.1.1.72" evidence="8"/>
<accession>A0A0T8TKH1</accession>
<evidence type="ECO:0000256" key="7">
    <source>
        <dbReference type="ARBA" id="ARBA00049120"/>
    </source>
</evidence>
<keyword evidence="3 8" id="KW-0808">Transferase</keyword>
<dbReference type="PROSITE" id="PS00093">
    <property type="entry name" value="N4_MTASE"/>
    <property type="match status" value="1"/>
</dbReference>
<protein>
    <submittedName>
        <fullName evidence="8">DNA methylase</fullName>
        <ecNumber evidence="8">2.1.1.72</ecNumber>
    </submittedName>
</protein>